<name>A0A143HFN1_9BACL</name>
<dbReference type="OrthoDB" id="2735096at2"/>
<feature type="domain" description="DUF402" evidence="1">
    <location>
        <begin position="57"/>
        <end position="135"/>
    </location>
</feature>
<dbReference type="PANTHER" id="PTHR41271">
    <property type="entry name" value="DUF402 DOMAIN-CONTAINING PROTEIN"/>
    <property type="match status" value="1"/>
</dbReference>
<dbReference type="EMBL" id="CP014806">
    <property type="protein sequence ID" value="AMX00296.1"/>
    <property type="molecule type" value="Genomic_DNA"/>
</dbReference>
<dbReference type="RefSeq" id="WP_066790532.1">
    <property type="nucleotide sequence ID" value="NZ_CP014806.1"/>
</dbReference>
<evidence type="ECO:0000313" key="2">
    <source>
        <dbReference type="EMBL" id="AMX00296.1"/>
    </source>
</evidence>
<evidence type="ECO:0000259" key="1">
    <source>
        <dbReference type="Pfam" id="PF04167"/>
    </source>
</evidence>
<protein>
    <recommendedName>
        <fullName evidence="1">DUF402 domain-containing protein</fullName>
    </recommendedName>
</protein>
<reference evidence="2 3" key="1">
    <citation type="journal article" date="2016" name="Genome Announc.">
        <title>Whole-Genome Sequence of Rummeliibacillus stabekisii Strain PP9 Isolated from Antarctic Soil.</title>
        <authorList>
            <person name="da Mota F.F."/>
            <person name="Vollu R.E."/>
            <person name="Jurelevicius D."/>
            <person name="Seldin L."/>
        </authorList>
    </citation>
    <scope>NUCLEOTIDE SEQUENCE [LARGE SCALE GENOMIC DNA]</scope>
    <source>
        <strain evidence="2 3">PP9</strain>
    </source>
</reference>
<dbReference type="KEGG" id="rst:ATY39_13285"/>
<dbReference type="Proteomes" id="UP000076021">
    <property type="component" value="Chromosome"/>
</dbReference>
<reference evidence="3" key="2">
    <citation type="submission" date="2016-03" db="EMBL/GenBank/DDBJ databases">
        <authorList>
            <person name="Ploux O."/>
        </authorList>
    </citation>
    <scope>NUCLEOTIDE SEQUENCE [LARGE SCALE GENOMIC DNA]</scope>
    <source>
        <strain evidence="3">PP9</strain>
    </source>
</reference>
<proteinExistence type="predicted"/>
<evidence type="ECO:0000313" key="3">
    <source>
        <dbReference type="Proteomes" id="UP000076021"/>
    </source>
</evidence>
<accession>A0A143HFN1</accession>
<dbReference type="InterPro" id="IPR035930">
    <property type="entry name" value="FomD-like_sf"/>
</dbReference>
<gene>
    <name evidence="2" type="ORF">ATY39_13285</name>
</gene>
<dbReference type="Pfam" id="PF04167">
    <property type="entry name" value="DUF402"/>
    <property type="match status" value="1"/>
</dbReference>
<organism evidence="2 3">
    <name type="scientific">Rummeliibacillus stabekisii</name>
    <dbReference type="NCBI Taxonomy" id="241244"/>
    <lineage>
        <taxon>Bacteria</taxon>
        <taxon>Bacillati</taxon>
        <taxon>Bacillota</taxon>
        <taxon>Bacilli</taxon>
        <taxon>Bacillales</taxon>
        <taxon>Caryophanaceae</taxon>
        <taxon>Rummeliibacillus</taxon>
    </lineage>
</organism>
<dbReference type="Gene3D" id="2.40.380.10">
    <property type="entry name" value="FomD-like"/>
    <property type="match status" value="1"/>
</dbReference>
<dbReference type="AlphaFoldDB" id="A0A143HFN1"/>
<keyword evidence="3" id="KW-1185">Reference proteome</keyword>
<dbReference type="InterPro" id="IPR007295">
    <property type="entry name" value="DUF402"/>
</dbReference>
<dbReference type="STRING" id="241244.ATY39_13285"/>
<dbReference type="PANTHER" id="PTHR41271:SF1">
    <property type="entry name" value="DUF402 DOMAIN-CONTAINING PROTEIN"/>
    <property type="match status" value="1"/>
</dbReference>
<sequence>MAEWDISSIQSFDKVIERKIRYDSTIVDHNCLLLEADSQSIVLFHKVATTFTMVAEQNKLTIPEGSYTVAYYWRDQPFNLYIWRDENENYLGAYFNIVKNTGFKDNVLFFEDLIIDVVIFPNGEYFILDEDELPQPLAIMENGFVLQSLNTLIEKIDSFLPQLIHNANMNFQHKEIIPLVNTKRFIGKN</sequence>
<dbReference type="SUPFAM" id="SSF159234">
    <property type="entry name" value="FomD-like"/>
    <property type="match status" value="1"/>
</dbReference>